<evidence type="ECO:0000313" key="2">
    <source>
        <dbReference type="EMBL" id="KAH7428273.1"/>
    </source>
</evidence>
<name>A0A8T2U3F3_CERRI</name>
<dbReference type="EMBL" id="CM035415">
    <property type="protein sequence ID" value="KAH7428273.1"/>
    <property type="molecule type" value="Genomic_DNA"/>
</dbReference>
<protein>
    <submittedName>
        <fullName evidence="2">Uncharacterized protein</fullName>
    </submittedName>
</protein>
<dbReference type="AlphaFoldDB" id="A0A8T2U3F3"/>
<dbReference type="Proteomes" id="UP000825935">
    <property type="component" value="Chromosome 10"/>
</dbReference>
<comment type="caution">
    <text evidence="2">The sequence shown here is derived from an EMBL/GenBank/DDBJ whole genome shotgun (WGS) entry which is preliminary data.</text>
</comment>
<feature type="region of interest" description="Disordered" evidence="1">
    <location>
        <begin position="1"/>
        <end position="43"/>
    </location>
</feature>
<proteinExistence type="predicted"/>
<evidence type="ECO:0000313" key="3">
    <source>
        <dbReference type="Proteomes" id="UP000825935"/>
    </source>
</evidence>
<reference evidence="2" key="1">
    <citation type="submission" date="2021-08" db="EMBL/GenBank/DDBJ databases">
        <title>WGS assembly of Ceratopteris richardii.</title>
        <authorList>
            <person name="Marchant D.B."/>
            <person name="Chen G."/>
            <person name="Jenkins J."/>
            <person name="Shu S."/>
            <person name="Leebens-Mack J."/>
            <person name="Grimwood J."/>
            <person name="Schmutz J."/>
            <person name="Soltis P."/>
            <person name="Soltis D."/>
            <person name="Chen Z.-H."/>
        </authorList>
    </citation>
    <scope>NUCLEOTIDE SEQUENCE</scope>
    <source>
        <strain evidence="2">Whitten #5841</strain>
        <tissue evidence="2">Leaf</tissue>
    </source>
</reference>
<accession>A0A8T2U3F3</accession>
<organism evidence="2 3">
    <name type="scientific">Ceratopteris richardii</name>
    <name type="common">Triangle waterfern</name>
    <dbReference type="NCBI Taxonomy" id="49495"/>
    <lineage>
        <taxon>Eukaryota</taxon>
        <taxon>Viridiplantae</taxon>
        <taxon>Streptophyta</taxon>
        <taxon>Embryophyta</taxon>
        <taxon>Tracheophyta</taxon>
        <taxon>Polypodiopsida</taxon>
        <taxon>Polypodiidae</taxon>
        <taxon>Polypodiales</taxon>
        <taxon>Pteridineae</taxon>
        <taxon>Pteridaceae</taxon>
        <taxon>Parkerioideae</taxon>
        <taxon>Ceratopteris</taxon>
    </lineage>
</organism>
<keyword evidence="3" id="KW-1185">Reference proteome</keyword>
<sequence>MASRRRTGASRKKGAAHKTHKVKVKRAGTKRRRSRGGKRKAAH</sequence>
<evidence type="ECO:0000256" key="1">
    <source>
        <dbReference type="SAM" id="MobiDB-lite"/>
    </source>
</evidence>
<gene>
    <name evidence="2" type="ORF">KP509_10G084300</name>
</gene>